<evidence type="ECO:0000259" key="8">
    <source>
        <dbReference type="Pfam" id="PF08281"/>
    </source>
</evidence>
<dbReference type="RefSeq" id="WP_162086020.1">
    <property type="nucleotide sequence ID" value="NZ_AP021881.1"/>
</dbReference>
<dbReference type="Pfam" id="PF04542">
    <property type="entry name" value="Sigma70_r2"/>
    <property type="match status" value="1"/>
</dbReference>
<dbReference type="InterPro" id="IPR036388">
    <property type="entry name" value="WH-like_DNA-bd_sf"/>
</dbReference>
<dbReference type="EMBL" id="AP021881">
    <property type="protein sequence ID" value="BBP02380.1"/>
    <property type="molecule type" value="Genomic_DNA"/>
</dbReference>
<dbReference type="InterPro" id="IPR013325">
    <property type="entry name" value="RNA_pol_sigma_r2"/>
</dbReference>
<feature type="domain" description="RNA polymerase sigma-70 region 2" evidence="7">
    <location>
        <begin position="17"/>
        <end position="80"/>
    </location>
</feature>
<dbReference type="PROSITE" id="PS01063">
    <property type="entry name" value="SIGMA70_ECF"/>
    <property type="match status" value="1"/>
</dbReference>
<reference evidence="10" key="1">
    <citation type="submission" date="2019-11" db="EMBL/GenBank/DDBJ databases">
        <title>Isolation and characterization of a novel species in the genus Sulfuriferula.</title>
        <authorList>
            <person name="Mochizuki J."/>
            <person name="Kojima H."/>
            <person name="Fukui M."/>
        </authorList>
    </citation>
    <scope>NUCLEOTIDE SEQUENCE [LARGE SCALE GENOMIC DNA]</scope>
    <source>
        <strain evidence="10">SGTM</strain>
    </source>
</reference>
<gene>
    <name evidence="9" type="primary">rpoE6</name>
    <name evidence="9" type="ORF">SFSGTM_30880</name>
</gene>
<comment type="similarity">
    <text evidence="1 6">Belongs to the sigma-70 factor family. ECF subfamily.</text>
</comment>
<evidence type="ECO:0000256" key="6">
    <source>
        <dbReference type="RuleBase" id="RU000716"/>
    </source>
</evidence>
<evidence type="ECO:0000256" key="5">
    <source>
        <dbReference type="ARBA" id="ARBA00023163"/>
    </source>
</evidence>
<evidence type="ECO:0000313" key="10">
    <source>
        <dbReference type="Proteomes" id="UP000463939"/>
    </source>
</evidence>
<dbReference type="InterPro" id="IPR000838">
    <property type="entry name" value="RNA_pol_sigma70_ECF_CS"/>
</dbReference>
<dbReference type="CDD" id="cd06171">
    <property type="entry name" value="Sigma70_r4"/>
    <property type="match status" value="1"/>
</dbReference>
<dbReference type="SUPFAM" id="SSF88659">
    <property type="entry name" value="Sigma3 and sigma4 domains of RNA polymerase sigma factors"/>
    <property type="match status" value="1"/>
</dbReference>
<protein>
    <recommendedName>
        <fullName evidence="6">RNA polymerase sigma factor</fullName>
    </recommendedName>
</protein>
<keyword evidence="4 6" id="KW-0238">DNA-binding</keyword>
<feature type="domain" description="RNA polymerase sigma factor 70 region 4 type 2" evidence="8">
    <location>
        <begin position="111"/>
        <end position="162"/>
    </location>
</feature>
<evidence type="ECO:0000259" key="7">
    <source>
        <dbReference type="Pfam" id="PF04542"/>
    </source>
</evidence>
<keyword evidence="3 6" id="KW-0731">Sigma factor</keyword>
<dbReference type="InterPro" id="IPR014284">
    <property type="entry name" value="RNA_pol_sigma-70_dom"/>
</dbReference>
<dbReference type="PANTHER" id="PTHR43133">
    <property type="entry name" value="RNA POLYMERASE ECF-TYPE SIGMA FACTO"/>
    <property type="match status" value="1"/>
</dbReference>
<dbReference type="SUPFAM" id="SSF88946">
    <property type="entry name" value="Sigma2 domain of RNA polymerase sigma factors"/>
    <property type="match status" value="1"/>
</dbReference>
<proteinExistence type="inferred from homology"/>
<evidence type="ECO:0000313" key="9">
    <source>
        <dbReference type="EMBL" id="BBP02380.1"/>
    </source>
</evidence>
<dbReference type="InterPro" id="IPR039425">
    <property type="entry name" value="RNA_pol_sigma-70-like"/>
</dbReference>
<dbReference type="Pfam" id="PF08281">
    <property type="entry name" value="Sigma70_r4_2"/>
    <property type="match status" value="1"/>
</dbReference>
<dbReference type="Proteomes" id="UP000463939">
    <property type="component" value="Chromosome"/>
</dbReference>
<keyword evidence="9" id="KW-0240">DNA-directed RNA polymerase</keyword>
<dbReference type="Gene3D" id="1.10.10.10">
    <property type="entry name" value="Winged helix-like DNA-binding domain superfamily/Winged helix DNA-binding domain"/>
    <property type="match status" value="1"/>
</dbReference>
<evidence type="ECO:0000256" key="2">
    <source>
        <dbReference type="ARBA" id="ARBA00023015"/>
    </source>
</evidence>
<dbReference type="KEGG" id="sniv:SFSGTM_30880"/>
<name>A0A809SIS1_9PROT</name>
<accession>A0A809SIS1</accession>
<dbReference type="AlphaFoldDB" id="A0A809SIS1"/>
<evidence type="ECO:0000256" key="3">
    <source>
        <dbReference type="ARBA" id="ARBA00023082"/>
    </source>
</evidence>
<dbReference type="NCBIfam" id="TIGR02937">
    <property type="entry name" value="sigma70-ECF"/>
    <property type="match status" value="1"/>
</dbReference>
<dbReference type="GO" id="GO:0016987">
    <property type="term" value="F:sigma factor activity"/>
    <property type="evidence" value="ECO:0007669"/>
    <property type="project" value="UniProtKB-KW"/>
</dbReference>
<dbReference type="InterPro" id="IPR007627">
    <property type="entry name" value="RNA_pol_sigma70_r2"/>
</dbReference>
<dbReference type="GO" id="GO:0003677">
    <property type="term" value="F:DNA binding"/>
    <property type="evidence" value="ECO:0007669"/>
    <property type="project" value="UniProtKB-KW"/>
</dbReference>
<dbReference type="GO" id="GO:0006352">
    <property type="term" value="P:DNA-templated transcription initiation"/>
    <property type="evidence" value="ECO:0007669"/>
    <property type="project" value="InterPro"/>
</dbReference>
<dbReference type="InterPro" id="IPR013249">
    <property type="entry name" value="RNA_pol_sigma70_r4_t2"/>
</dbReference>
<keyword evidence="10" id="KW-1185">Reference proteome</keyword>
<dbReference type="Gene3D" id="1.10.1740.10">
    <property type="match status" value="1"/>
</dbReference>
<keyword evidence="5 6" id="KW-0804">Transcription</keyword>
<dbReference type="GO" id="GO:0000428">
    <property type="term" value="C:DNA-directed RNA polymerase complex"/>
    <property type="evidence" value="ECO:0007669"/>
    <property type="project" value="UniProtKB-KW"/>
</dbReference>
<organism evidence="9 10">
    <name type="scientific">Sulfuriferula nivalis</name>
    <dbReference type="NCBI Taxonomy" id="2675298"/>
    <lineage>
        <taxon>Bacteria</taxon>
        <taxon>Pseudomonadati</taxon>
        <taxon>Pseudomonadota</taxon>
        <taxon>Betaproteobacteria</taxon>
        <taxon>Nitrosomonadales</taxon>
        <taxon>Sulfuricellaceae</taxon>
        <taxon>Sulfuriferula</taxon>
    </lineage>
</organism>
<keyword evidence="2 6" id="KW-0805">Transcription regulation</keyword>
<dbReference type="InterPro" id="IPR013324">
    <property type="entry name" value="RNA_pol_sigma_r3/r4-like"/>
</dbReference>
<dbReference type="PANTHER" id="PTHR43133:SF25">
    <property type="entry name" value="RNA POLYMERASE SIGMA FACTOR RFAY-RELATED"/>
    <property type="match status" value="1"/>
</dbReference>
<sequence>MNLLHLLGLGIGTQIKERRDRLYRVAYAWSHDRAMADDLVQEALARGLARMHQLRDVAQLDSWLFKILHNCWRDCLRCQKDFQDVEDMEDYLYAHDETPEHINSRNQVVDKVRAAVALLPIGQRQVLTLVDLEEFSYNQVADILSIPVGTVMSRLCRGRQTLQNSLIDLAPVSKGIALRIVK</sequence>
<evidence type="ECO:0000256" key="1">
    <source>
        <dbReference type="ARBA" id="ARBA00010641"/>
    </source>
</evidence>
<evidence type="ECO:0000256" key="4">
    <source>
        <dbReference type="ARBA" id="ARBA00023125"/>
    </source>
</evidence>